<sequence length="80" mass="9023">KTKTRDNETKVKPTAKKRRQDYFAASLFLSSLFFPLLPHESLLAIAMALYQLFMRLFPISSLHQISTSGSVPINQSPLPS</sequence>
<proteinExistence type="predicted"/>
<name>A0A024RZC7_HYPJR</name>
<feature type="non-terminal residue" evidence="1">
    <location>
        <position position="1"/>
    </location>
</feature>
<evidence type="ECO:0000313" key="1">
    <source>
        <dbReference type="EMBL" id="ETR97525.1"/>
    </source>
</evidence>
<dbReference type="KEGG" id="trr:M419DRAFT_121023"/>
<reference evidence="2" key="1">
    <citation type="journal article" date="2013" name="Ind. Biotechnol.">
        <title>Comparative genomics analysis of Trichoderma reesei strains.</title>
        <authorList>
            <person name="Koike H."/>
            <person name="Aerts A."/>
            <person name="LaButti K."/>
            <person name="Grigoriev I.V."/>
            <person name="Baker S.E."/>
        </authorList>
    </citation>
    <scope>NUCLEOTIDE SEQUENCE [LARGE SCALE GENOMIC DNA]</scope>
    <source>
        <strain evidence="2">ATCC 56765 / BCRC 32924 / NRRL 11460 / Rut C-30</strain>
    </source>
</reference>
<dbReference type="EMBL" id="KI911170">
    <property type="protein sequence ID" value="ETR97525.1"/>
    <property type="molecule type" value="Genomic_DNA"/>
</dbReference>
<organism evidence="1 2">
    <name type="scientific">Hypocrea jecorina (strain ATCC 56765 / BCRC 32924 / NRRL 11460 / Rut C-30)</name>
    <name type="common">Trichoderma reesei</name>
    <dbReference type="NCBI Taxonomy" id="1344414"/>
    <lineage>
        <taxon>Eukaryota</taxon>
        <taxon>Fungi</taxon>
        <taxon>Dikarya</taxon>
        <taxon>Ascomycota</taxon>
        <taxon>Pezizomycotina</taxon>
        <taxon>Sordariomycetes</taxon>
        <taxon>Hypocreomycetidae</taxon>
        <taxon>Hypocreales</taxon>
        <taxon>Hypocreaceae</taxon>
        <taxon>Trichoderma</taxon>
    </lineage>
</organism>
<evidence type="ECO:0000313" key="2">
    <source>
        <dbReference type="Proteomes" id="UP000024376"/>
    </source>
</evidence>
<dbReference type="HOGENOM" id="CLU_2596801_0_0_1"/>
<dbReference type="AlphaFoldDB" id="A0A024RZC7"/>
<protein>
    <submittedName>
        <fullName evidence="1">Uncharacterized protein</fullName>
    </submittedName>
</protein>
<dbReference type="Proteomes" id="UP000024376">
    <property type="component" value="Unassembled WGS sequence"/>
</dbReference>
<accession>A0A024RZC7</accession>
<gene>
    <name evidence="1" type="ORF">M419DRAFT_121023</name>
</gene>